<evidence type="ECO:0000259" key="1">
    <source>
        <dbReference type="Pfam" id="PF07866"/>
    </source>
</evidence>
<dbReference type="EMBL" id="LT629780">
    <property type="protein sequence ID" value="SDU25136.1"/>
    <property type="molecule type" value="Genomic_DNA"/>
</dbReference>
<dbReference type="InterPro" id="IPR023387">
    <property type="entry name" value="DUF1653-like_dom"/>
</dbReference>
<feature type="domain" description="DUF1653" evidence="1">
    <location>
        <begin position="6"/>
        <end position="66"/>
    </location>
</feature>
<dbReference type="OrthoDB" id="371169at2"/>
<gene>
    <name evidence="2" type="ORF">SAMN05216580_2058</name>
</gene>
<dbReference type="Pfam" id="PF07866">
    <property type="entry name" value="DUF1653"/>
    <property type="match status" value="1"/>
</dbReference>
<dbReference type="AlphaFoldDB" id="A0A1H2GZZ5"/>
<name>A0A1H2GZZ5_9GAMM</name>
<dbReference type="Proteomes" id="UP000243063">
    <property type="component" value="Chromosome I"/>
</dbReference>
<dbReference type="RefSeq" id="WP_090214139.1">
    <property type="nucleotide sequence ID" value="NZ_LT629780.1"/>
</dbReference>
<evidence type="ECO:0000313" key="2">
    <source>
        <dbReference type="EMBL" id="SDU25136.1"/>
    </source>
</evidence>
<dbReference type="InterPro" id="IPR037135">
    <property type="entry name" value="DUF1653-like_dom_sf"/>
</dbReference>
<proteinExistence type="predicted"/>
<dbReference type="STRING" id="1245526.SAMN05216580_2058"/>
<protein>
    <recommendedName>
        <fullName evidence="1">DUF1653 domain-containing protein</fullName>
    </recommendedName>
</protein>
<evidence type="ECO:0000313" key="3">
    <source>
        <dbReference type="Proteomes" id="UP000243063"/>
    </source>
</evidence>
<organism evidence="2 3">
    <name type="scientific">Geopseudomonas guangdongensis</name>
    <dbReference type="NCBI Taxonomy" id="1245526"/>
    <lineage>
        <taxon>Bacteria</taxon>
        <taxon>Pseudomonadati</taxon>
        <taxon>Pseudomonadota</taxon>
        <taxon>Gammaproteobacteria</taxon>
        <taxon>Pseudomonadales</taxon>
        <taxon>Pseudomonadaceae</taxon>
        <taxon>Geopseudomonas</taxon>
    </lineage>
</organism>
<dbReference type="Gene3D" id="2.30.30.320">
    <property type="entry name" value="DUF1653-like domain"/>
    <property type="match status" value="1"/>
</dbReference>
<reference evidence="3" key="1">
    <citation type="submission" date="2016-10" db="EMBL/GenBank/DDBJ databases">
        <authorList>
            <person name="Varghese N."/>
            <person name="Submissions S."/>
        </authorList>
    </citation>
    <scope>NUCLEOTIDE SEQUENCE [LARGE SCALE GENOMIC DNA]</scope>
    <source>
        <strain evidence="3">CCTCC 2012022</strain>
    </source>
</reference>
<sequence length="87" mass="9960">MTLQTGLYRHYKGHEYRVLGLARHSETQETLVLYQALYGEYGLWVRPLSMFVETVEVEGELLPRFALVRAETVEFRHDGATGAPPHA</sequence>
<accession>A0A1H2GZZ5</accession>
<keyword evidence="3" id="KW-1185">Reference proteome</keyword>